<evidence type="ECO:0000313" key="2">
    <source>
        <dbReference type="EMBL" id="MFD1722908.1"/>
    </source>
</evidence>
<comment type="caution">
    <text evidence="2">The sequence shown here is derived from an EMBL/GenBank/DDBJ whole genome shotgun (WGS) entry which is preliminary data.</text>
</comment>
<dbReference type="EMBL" id="JBHUEA010000032">
    <property type="protein sequence ID" value="MFD1722908.1"/>
    <property type="molecule type" value="Genomic_DNA"/>
</dbReference>
<protein>
    <submittedName>
        <fullName evidence="2">DUF3159 domain-containing protein</fullName>
    </submittedName>
</protein>
<feature type="transmembrane region" description="Helical" evidence="1">
    <location>
        <begin position="116"/>
        <end position="136"/>
    </location>
</feature>
<accession>A0ABW4LJR8</accession>
<feature type="transmembrane region" description="Helical" evidence="1">
    <location>
        <begin position="90"/>
        <end position="110"/>
    </location>
</feature>
<reference evidence="3" key="1">
    <citation type="journal article" date="2019" name="Int. J. Syst. Evol. Microbiol.">
        <title>The Global Catalogue of Microorganisms (GCM) 10K type strain sequencing project: providing services to taxonomists for standard genome sequencing and annotation.</title>
        <authorList>
            <consortium name="The Broad Institute Genomics Platform"/>
            <consortium name="The Broad Institute Genome Sequencing Center for Infectious Disease"/>
            <person name="Wu L."/>
            <person name="Ma J."/>
        </authorList>
    </citation>
    <scope>NUCLEOTIDE SEQUENCE [LARGE SCALE GENOMIC DNA]</scope>
    <source>
        <strain evidence="3">CGMCC 1.12471</strain>
    </source>
</reference>
<sequence length="230" mass="23940">MTDERRTGLARAGRADPLTPREMVAAIGGVLGIVEAVLPSLLFIVAYQVVALAAAPAPVDRGLLPLVVVPPLALSAVFVVIRLVRRQRVVSALGGALGAGVSAALALLTGDANENFLPGILTNAGYGLVLLLSVLVRRPLIGVAAGLLVPDLGGWRGEPAQRRTMTWLTVLWTALFAVRLVVELPLYLAGDRVVALGVAKIALGLPLYAPVLVLTILVVQAMAKRARPAP</sequence>
<keyword evidence="1" id="KW-0472">Membrane</keyword>
<dbReference type="RefSeq" id="WP_377936427.1">
    <property type="nucleotide sequence ID" value="NZ_JBHUEA010000032.1"/>
</dbReference>
<proteinExistence type="predicted"/>
<feature type="transmembrane region" description="Helical" evidence="1">
    <location>
        <begin position="194"/>
        <end position="219"/>
    </location>
</feature>
<organism evidence="2 3">
    <name type="scientific">Amnibacterium endophyticum</name>
    <dbReference type="NCBI Taxonomy" id="2109337"/>
    <lineage>
        <taxon>Bacteria</taxon>
        <taxon>Bacillati</taxon>
        <taxon>Actinomycetota</taxon>
        <taxon>Actinomycetes</taxon>
        <taxon>Micrococcales</taxon>
        <taxon>Microbacteriaceae</taxon>
        <taxon>Amnibacterium</taxon>
    </lineage>
</organism>
<dbReference type="Proteomes" id="UP001597347">
    <property type="component" value="Unassembled WGS sequence"/>
</dbReference>
<evidence type="ECO:0000256" key="1">
    <source>
        <dbReference type="SAM" id="Phobius"/>
    </source>
</evidence>
<evidence type="ECO:0000313" key="3">
    <source>
        <dbReference type="Proteomes" id="UP001597347"/>
    </source>
</evidence>
<feature type="transmembrane region" description="Helical" evidence="1">
    <location>
        <begin position="62"/>
        <end position="83"/>
    </location>
</feature>
<keyword evidence="1" id="KW-1133">Transmembrane helix</keyword>
<dbReference type="InterPro" id="IPR016566">
    <property type="entry name" value="UCP010219"/>
</dbReference>
<feature type="transmembrane region" description="Helical" evidence="1">
    <location>
        <begin position="24"/>
        <end position="50"/>
    </location>
</feature>
<keyword evidence="1" id="KW-0812">Transmembrane</keyword>
<feature type="transmembrane region" description="Helical" evidence="1">
    <location>
        <begin position="165"/>
        <end position="182"/>
    </location>
</feature>
<gene>
    <name evidence="2" type="ORF">ACFSBI_15260</name>
</gene>
<keyword evidence="3" id="KW-1185">Reference proteome</keyword>
<name>A0ABW4LJR8_9MICO</name>
<dbReference type="Pfam" id="PF11361">
    <property type="entry name" value="DUF3159"/>
    <property type="match status" value="1"/>
</dbReference>